<evidence type="ECO:0000313" key="1">
    <source>
        <dbReference type="EMBL" id="QHT09588.1"/>
    </source>
</evidence>
<accession>A0A6C0CYJ0</accession>
<proteinExistence type="predicted"/>
<protein>
    <submittedName>
        <fullName evidence="1">Uncharacterized protein</fullName>
    </submittedName>
</protein>
<dbReference type="SUPFAM" id="SSF143990">
    <property type="entry name" value="YbiA-like"/>
    <property type="match status" value="1"/>
</dbReference>
<dbReference type="AlphaFoldDB" id="A0A6C0CYJ0"/>
<dbReference type="Gene3D" id="1.10.357.40">
    <property type="entry name" value="YbiA-like"/>
    <property type="match status" value="1"/>
</dbReference>
<reference evidence="1" key="1">
    <citation type="journal article" date="2020" name="Nature">
        <title>Giant virus diversity and host interactions through global metagenomics.</title>
        <authorList>
            <person name="Schulz F."/>
            <person name="Roux S."/>
            <person name="Paez-Espino D."/>
            <person name="Jungbluth S."/>
            <person name="Walsh D.A."/>
            <person name="Denef V.J."/>
            <person name="McMahon K.D."/>
            <person name="Konstantinidis K.T."/>
            <person name="Eloe-Fadrosh E.A."/>
            <person name="Kyrpides N.C."/>
            <person name="Woyke T."/>
        </authorList>
    </citation>
    <scope>NUCLEOTIDE SEQUENCE</scope>
    <source>
        <strain evidence="1">GVMAG-M-3300023174-102</strain>
    </source>
</reference>
<sequence>MSNVITVNNNLDIPFGALSNNYKDTIKIEGIDWQSVTQYAYTKLLPKDYKVLYEKFLKITPTNIIQNKFEEYMKEITISSIRMSLEKILKEKFNNKHLVDLLLKTKDYNIYYISYNGILGVDENHKGNNLFGIYLMQMRNKFKREMNVIQAENDIYNSFLVEKALKDLYMSGFDIKNFQSIDEIFKAYARQYGPNALTKTSKEAVIQMYNRNQIKKYDTIESLIKVIRRENIRSLRQKLLYERKNKIFDVYLDNMLRKNYPNLSLNDYKLAKTTFINENINEKNRLIDTVYNKYIERKLAMSLMDDINRVLESLPPIPSESDILNESENIQNAEEPISPRTQFLRNIMGIDVKTSNTNYQIANEIEIYDYKGEYTELSPVVFTGMVNIDNKLFPTILHYIYYNLLLLLRVKDAYQMLLTINNGLPENKDHFVSIQKLQDEYFNIYDHYYDNLEKYIKIGLDAKFSYNFFIQTLLLTNDANIVIKDDIYQNLVKNNCTGKYLVQLRTKLQSYYNANNVIISNDNIGEFLTTDPILIKWITLRANNDYNIISMVKQYVIDKNISSNFELSKENVRIIMNILYQSCAKLQIWSNKVTYQVPDYFKNIFKNRKLFLSEDIIQLLWRRIAVMIYVIKTYVSNPPSSYDIKKILINTQYMNSKPEICEEIISDTTSNCILLALINVLKNIIRFNKLLEFKTVIDTKFQKNKKIQNNTDNDIKTFINETTRLKHTEKILKELSYKDTEFEDKQVEDLKLRLSEKSNTIGESPEILLAASIILGKQISNNDLKVYLSQSYVNNNTRDEIEQDVLAEDIESKVEESSDTDTEFIFPTEDGEEHEDEDETFDSAPSDYVKLINILKTIDEVDQSDVEEVANYLMAAVELIKNYKMSKQVKTNRINFFAFSK</sequence>
<dbReference type="EMBL" id="MN739513">
    <property type="protein sequence ID" value="QHT09588.1"/>
    <property type="molecule type" value="Genomic_DNA"/>
</dbReference>
<name>A0A6C0CYJ0_9ZZZZ</name>
<organism evidence="1">
    <name type="scientific">viral metagenome</name>
    <dbReference type="NCBI Taxonomy" id="1070528"/>
    <lineage>
        <taxon>unclassified sequences</taxon>
        <taxon>metagenomes</taxon>
        <taxon>organismal metagenomes</taxon>
    </lineage>
</organism>
<dbReference type="InterPro" id="IPR037238">
    <property type="entry name" value="YbiA-like_sf"/>
</dbReference>